<dbReference type="Gene3D" id="1.25.40.320">
    <property type="entry name" value="Peptidase M1, leukotriene A4 hydrolase/aminopeptidase C-terminal domain"/>
    <property type="match status" value="1"/>
</dbReference>
<dbReference type="Pfam" id="PF01433">
    <property type="entry name" value="Peptidase_M1"/>
    <property type="match status" value="1"/>
</dbReference>
<keyword evidence="10" id="KW-0031">Aminopeptidase</keyword>
<dbReference type="SUPFAM" id="SSF48371">
    <property type="entry name" value="ARM repeat"/>
    <property type="match status" value="1"/>
</dbReference>
<organism evidence="9 10">
    <name type="scientific">Equus przewalskii</name>
    <name type="common">Przewalski's horse</name>
    <name type="synonym">Equus caballus przewalskii</name>
    <dbReference type="NCBI Taxonomy" id="9798"/>
    <lineage>
        <taxon>Eukaryota</taxon>
        <taxon>Metazoa</taxon>
        <taxon>Chordata</taxon>
        <taxon>Craniata</taxon>
        <taxon>Vertebrata</taxon>
        <taxon>Euteleostomi</taxon>
        <taxon>Mammalia</taxon>
        <taxon>Eutheria</taxon>
        <taxon>Laurasiatheria</taxon>
        <taxon>Perissodactyla</taxon>
        <taxon>Equidae</taxon>
        <taxon>Equus</taxon>
    </lineage>
</organism>
<sequence length="721" mass="81395">MDVKLDPSRDDLPLLANTGHILVKHYVLDLDVDFKSQIIEGSIVLFFEPGNRFKKQSSSIEETCQSESNEACKFRMPEPCHNPVTHTSTFSSKMGYDGFSVCGKGVKDTSGKDGNHDNWEQASGISSSKYCCDTGNHGSEDFLLVLDCCDLSVLKVEEVDVAAVPGIEKFARSPTLTVVSEELRNQIIRELVTLPADRWREQLDYYARCSQAPGCGELLFDTDTWSLQIRKTGTQAATDFPHAIRIRYRTKPQGRSVTWTSDQSGRPCVYTMGSPINNRALFPCQEPPVAMSTWQATVRAAASFVVLMSGENSAKPTQLHEGCSSWHYYVTMPMPASTFTIAVGSWAEMKPETCLSNDLATERSLSSSEADFRYVGVCGHMEYPCRFQNASATTQEIIPHRVFAPVCLKGACQETLLRLIPPCLSAAHSVLGTHPFSRLDVLIVPANFPSLGMARPNKEETGCVSDSGSSVIKHGLNPEKAFMQVHYLKGYFLLRFLAKRLGDDTYFSFLRKFVHTFHGQLILSQDFLQMLLENIPEEKRLELSVENIFRDWLESSGIPQPLQRERGAAAACGLARRVSAEVAKWIRVNRRPRKRKRRETEEVFEKLLPDQLVWLLECLLEQKTLKPRTLQSLERTYHLPEQDAEVRHRWCELVVKHRYTKAYKDVERFLQEDQGLFPAELRRKAPPLVHGLRPRDAECGLWLFCGLEAALSHGRLGTWAH</sequence>
<dbReference type="InterPro" id="IPR027268">
    <property type="entry name" value="Peptidase_M4/M1_CTD_sf"/>
</dbReference>
<dbReference type="GO" id="GO:0004177">
    <property type="term" value="F:aminopeptidase activity"/>
    <property type="evidence" value="ECO:0007669"/>
    <property type="project" value="UniProtKB-KW"/>
</dbReference>
<dbReference type="InterPro" id="IPR016024">
    <property type="entry name" value="ARM-type_fold"/>
</dbReference>
<dbReference type="RefSeq" id="XP_070446036.1">
    <property type="nucleotide sequence ID" value="XM_070589935.1"/>
</dbReference>
<proteinExistence type="inferred from homology"/>
<evidence type="ECO:0000256" key="1">
    <source>
        <dbReference type="ARBA" id="ARBA00001947"/>
    </source>
</evidence>
<dbReference type="Pfam" id="PF09127">
    <property type="entry name" value="Leuk-A4-hydro_C"/>
    <property type="match status" value="1"/>
</dbReference>
<keyword evidence="6" id="KW-0862">Zinc</keyword>
<evidence type="ECO:0000256" key="4">
    <source>
        <dbReference type="ARBA" id="ARBA00022723"/>
    </source>
</evidence>
<evidence type="ECO:0000256" key="2">
    <source>
        <dbReference type="ARBA" id="ARBA00010136"/>
    </source>
</evidence>
<evidence type="ECO:0000259" key="8">
    <source>
        <dbReference type="SMART" id="SM01263"/>
    </source>
</evidence>
<keyword evidence="3" id="KW-0645">Protease</keyword>
<dbReference type="PANTHER" id="PTHR46627">
    <property type="entry name" value="AMINOPEPTIDASE O"/>
    <property type="match status" value="1"/>
</dbReference>
<dbReference type="GeneID" id="103551336"/>
<dbReference type="InterPro" id="IPR014782">
    <property type="entry name" value="Peptidase_M1_dom"/>
</dbReference>
<accession>A0ABM4M019</accession>
<dbReference type="InterPro" id="IPR033577">
    <property type="entry name" value="AOPep"/>
</dbReference>
<protein>
    <submittedName>
        <fullName evidence="10">Aminopeptidase O isoform X15</fullName>
    </submittedName>
</protein>
<dbReference type="SUPFAM" id="SSF63737">
    <property type="entry name" value="Leukotriene A4 hydrolase N-terminal domain"/>
    <property type="match status" value="1"/>
</dbReference>
<feature type="domain" description="Peptidase M1 leukotriene A4 hydrolase/aminopeptidase C-terminal" evidence="8">
    <location>
        <begin position="573"/>
        <end position="711"/>
    </location>
</feature>
<keyword evidence="7" id="KW-0482">Metalloprotease</keyword>
<reference evidence="10" key="1">
    <citation type="submission" date="2025-08" db="UniProtKB">
        <authorList>
            <consortium name="RefSeq"/>
        </authorList>
    </citation>
    <scope>IDENTIFICATION</scope>
    <source>
        <tissue evidence="10">Blood</tissue>
    </source>
</reference>
<dbReference type="InterPro" id="IPR015211">
    <property type="entry name" value="Peptidase_M1_C"/>
</dbReference>
<dbReference type="InterPro" id="IPR042097">
    <property type="entry name" value="Aminopeptidase_N-like_N_sf"/>
</dbReference>
<dbReference type="PANTHER" id="PTHR46627:SF1">
    <property type="entry name" value="AMINOPEPTIDASE O"/>
    <property type="match status" value="1"/>
</dbReference>
<dbReference type="Proteomes" id="UP001652662">
    <property type="component" value="Chromosome 22"/>
</dbReference>
<dbReference type="Gene3D" id="1.10.390.10">
    <property type="entry name" value="Neutral Protease Domain 2"/>
    <property type="match status" value="1"/>
</dbReference>
<evidence type="ECO:0000256" key="6">
    <source>
        <dbReference type="ARBA" id="ARBA00022833"/>
    </source>
</evidence>
<comment type="similarity">
    <text evidence="2">Belongs to the peptidase M1 family.</text>
</comment>
<evidence type="ECO:0000256" key="3">
    <source>
        <dbReference type="ARBA" id="ARBA00022670"/>
    </source>
</evidence>
<dbReference type="InterPro" id="IPR038502">
    <property type="entry name" value="M1_LTA-4_hydro/amino_C_sf"/>
</dbReference>
<keyword evidence="4" id="KW-0479">Metal-binding</keyword>
<evidence type="ECO:0000256" key="5">
    <source>
        <dbReference type="ARBA" id="ARBA00022801"/>
    </source>
</evidence>
<dbReference type="SMART" id="SM01263">
    <property type="entry name" value="Leuk-A4-hydro_C"/>
    <property type="match status" value="1"/>
</dbReference>
<evidence type="ECO:0000313" key="10">
    <source>
        <dbReference type="RefSeq" id="XP_070446036.1"/>
    </source>
</evidence>
<keyword evidence="5" id="KW-0378">Hydrolase</keyword>
<dbReference type="SUPFAM" id="SSF55486">
    <property type="entry name" value="Metalloproteases ('zincins'), catalytic domain"/>
    <property type="match status" value="1"/>
</dbReference>
<gene>
    <name evidence="10" type="primary">AOPEP</name>
</gene>
<evidence type="ECO:0000256" key="7">
    <source>
        <dbReference type="ARBA" id="ARBA00023049"/>
    </source>
</evidence>
<name>A0ABM4M019_EQUPR</name>
<keyword evidence="9" id="KW-1185">Reference proteome</keyword>
<comment type="cofactor">
    <cofactor evidence="1">
        <name>Zn(2+)</name>
        <dbReference type="ChEBI" id="CHEBI:29105"/>
    </cofactor>
</comment>
<evidence type="ECO:0000313" key="9">
    <source>
        <dbReference type="Proteomes" id="UP001652662"/>
    </source>
</evidence>
<dbReference type="Gene3D" id="2.60.40.1730">
    <property type="entry name" value="tricorn interacting facor f3 domain"/>
    <property type="match status" value="1"/>
</dbReference>